<organism evidence="1 2">
    <name type="scientific">Adiantum capillus-veneris</name>
    <name type="common">Maidenhair fern</name>
    <dbReference type="NCBI Taxonomy" id="13818"/>
    <lineage>
        <taxon>Eukaryota</taxon>
        <taxon>Viridiplantae</taxon>
        <taxon>Streptophyta</taxon>
        <taxon>Embryophyta</taxon>
        <taxon>Tracheophyta</taxon>
        <taxon>Polypodiopsida</taxon>
        <taxon>Polypodiidae</taxon>
        <taxon>Polypodiales</taxon>
        <taxon>Pteridineae</taxon>
        <taxon>Pteridaceae</taxon>
        <taxon>Vittarioideae</taxon>
        <taxon>Adiantum</taxon>
    </lineage>
</organism>
<dbReference type="EMBL" id="JABFUD020000021">
    <property type="protein sequence ID" value="KAI5063470.1"/>
    <property type="molecule type" value="Genomic_DNA"/>
</dbReference>
<dbReference type="Proteomes" id="UP000886520">
    <property type="component" value="Chromosome 21"/>
</dbReference>
<reference evidence="1" key="1">
    <citation type="submission" date="2021-01" db="EMBL/GenBank/DDBJ databases">
        <title>Adiantum capillus-veneris genome.</title>
        <authorList>
            <person name="Fang Y."/>
            <person name="Liao Q."/>
        </authorList>
    </citation>
    <scope>NUCLEOTIDE SEQUENCE</scope>
    <source>
        <strain evidence="1">H3</strain>
        <tissue evidence="1">Leaf</tissue>
    </source>
</reference>
<evidence type="ECO:0000313" key="1">
    <source>
        <dbReference type="EMBL" id="KAI5063470.1"/>
    </source>
</evidence>
<dbReference type="AlphaFoldDB" id="A0A9D4U8T3"/>
<proteinExistence type="predicted"/>
<comment type="caution">
    <text evidence="1">The sequence shown here is derived from an EMBL/GenBank/DDBJ whole genome shotgun (WGS) entry which is preliminary data.</text>
</comment>
<gene>
    <name evidence="1" type="ORF">GOP47_0022017</name>
</gene>
<accession>A0A9D4U8T3</accession>
<protein>
    <submittedName>
        <fullName evidence="1">Uncharacterized protein</fullName>
    </submittedName>
</protein>
<keyword evidence="2" id="KW-1185">Reference proteome</keyword>
<sequence length="148" mass="16913">MHPKLTKTTKTATSIYSKMSIRDFEKQLNMGYNPFQDMYDNSKPYGHASRFEFNIKLTFVDVNVFGAKISRDPMNRYLVKVEDLPTPTYPSVLVSNMGDHYVYQDGVLYVITSDPQNTDKLGSVISNGHATMDEPTWTRKGQVSFQLI</sequence>
<evidence type="ECO:0000313" key="2">
    <source>
        <dbReference type="Proteomes" id="UP000886520"/>
    </source>
</evidence>
<name>A0A9D4U8T3_ADICA</name>